<sequence>MKKQLSMAMAGAFVALGVSVASAGTLDTVKQRGQLICGSNAGLAGFGIPNEQGKWAGFDVDYCRALAAAVLGDAEKTKYVPLSAKDRFTALQSSEIDVLPRNTTWTLTRETGGFLFAATNYYDGQAFMVKKSLGVNSAKDLDGATICVQQGTTQELNLSDYFRTLGKKYQILTVATIGEAQNAYEGGRCDAFTSDASQLYGVRLALKAPEEHVVLPEIISKEPLAIAVRQGDDQWFNIAKWVYYALVQAEESGVTQANVDEMLKSDKPDIKRLLGTEGDFGKQLGLDNQWAYRAIKQVGNYGEIFDRNLGSQSKLKIERGLNALWTNKGLQYAPPIR</sequence>
<dbReference type="PANTHER" id="PTHR30085:SF7">
    <property type="entry name" value="AMINO-ACID ABC TRANSPORTER-BINDING PROTEIN YHDW-RELATED"/>
    <property type="match status" value="1"/>
</dbReference>
<dbReference type="CDD" id="cd13692">
    <property type="entry name" value="PBP2_BztA"/>
    <property type="match status" value="1"/>
</dbReference>
<evidence type="ECO:0000256" key="3">
    <source>
        <dbReference type="ARBA" id="ARBA00022729"/>
    </source>
</evidence>
<dbReference type="Proteomes" id="UP000237682">
    <property type="component" value="Unassembled WGS sequence"/>
</dbReference>
<keyword evidence="7" id="KW-1185">Reference proteome</keyword>
<keyword evidence="2" id="KW-0813">Transport</keyword>
<feature type="signal peptide" evidence="4">
    <location>
        <begin position="1"/>
        <end position="23"/>
    </location>
</feature>
<name>A0A2S9QB76_9HYPH</name>
<dbReference type="AlphaFoldDB" id="A0A2S9QB76"/>
<gene>
    <name evidence="6" type="ORF">C5L14_14835</name>
</gene>
<dbReference type="EMBL" id="PUEJ01000005">
    <property type="protein sequence ID" value="PRH86602.1"/>
    <property type="molecule type" value="Genomic_DNA"/>
</dbReference>
<evidence type="ECO:0000259" key="5">
    <source>
        <dbReference type="SMART" id="SM00062"/>
    </source>
</evidence>
<evidence type="ECO:0000313" key="7">
    <source>
        <dbReference type="Proteomes" id="UP000237682"/>
    </source>
</evidence>
<protein>
    <submittedName>
        <fullName evidence="6">Amino acid ABC transporter substrate-binding protein</fullName>
    </submittedName>
</protein>
<evidence type="ECO:0000313" key="6">
    <source>
        <dbReference type="EMBL" id="PRH86602.1"/>
    </source>
</evidence>
<comment type="similarity">
    <text evidence="1">Belongs to the bacterial solute-binding protein 3 family.</text>
</comment>
<dbReference type="InterPro" id="IPR051455">
    <property type="entry name" value="Bact_solute-bind_prot3"/>
</dbReference>
<dbReference type="GO" id="GO:0006865">
    <property type="term" value="P:amino acid transport"/>
    <property type="evidence" value="ECO:0007669"/>
    <property type="project" value="TreeGrafter"/>
</dbReference>
<dbReference type="SUPFAM" id="SSF53850">
    <property type="entry name" value="Periplasmic binding protein-like II"/>
    <property type="match status" value="1"/>
</dbReference>
<evidence type="ECO:0000256" key="1">
    <source>
        <dbReference type="ARBA" id="ARBA00010333"/>
    </source>
</evidence>
<accession>A0A2S9QB76</accession>
<feature type="chain" id="PRO_5015609925" evidence="4">
    <location>
        <begin position="24"/>
        <end position="337"/>
    </location>
</feature>
<organism evidence="6 7">
    <name type="scientific">Labrys okinawensis</name>
    <dbReference type="NCBI Taxonomy" id="346911"/>
    <lineage>
        <taxon>Bacteria</taxon>
        <taxon>Pseudomonadati</taxon>
        <taxon>Pseudomonadota</taxon>
        <taxon>Alphaproteobacteria</taxon>
        <taxon>Hyphomicrobiales</taxon>
        <taxon>Xanthobacteraceae</taxon>
        <taxon>Labrys</taxon>
    </lineage>
</organism>
<evidence type="ECO:0000256" key="4">
    <source>
        <dbReference type="SAM" id="SignalP"/>
    </source>
</evidence>
<comment type="caution">
    <text evidence="6">The sequence shown here is derived from an EMBL/GenBank/DDBJ whole genome shotgun (WGS) entry which is preliminary data.</text>
</comment>
<dbReference type="Pfam" id="PF00497">
    <property type="entry name" value="SBP_bac_3"/>
    <property type="match status" value="1"/>
</dbReference>
<evidence type="ECO:0000256" key="2">
    <source>
        <dbReference type="ARBA" id="ARBA00022448"/>
    </source>
</evidence>
<feature type="domain" description="Solute-binding protein family 3/N-terminal" evidence="5">
    <location>
        <begin position="34"/>
        <end position="266"/>
    </location>
</feature>
<keyword evidence="3 4" id="KW-0732">Signal</keyword>
<dbReference type="RefSeq" id="WP_105862832.1">
    <property type="nucleotide sequence ID" value="NZ_PUEJ01000005.1"/>
</dbReference>
<dbReference type="PANTHER" id="PTHR30085">
    <property type="entry name" value="AMINO ACID ABC TRANSPORTER PERMEASE"/>
    <property type="match status" value="1"/>
</dbReference>
<dbReference type="Gene3D" id="3.40.190.10">
    <property type="entry name" value="Periplasmic binding protein-like II"/>
    <property type="match status" value="2"/>
</dbReference>
<reference evidence="6 7" key="1">
    <citation type="submission" date="2018-02" db="EMBL/GenBank/DDBJ databases">
        <title>Whole genome sequencing of endophytic bacterium.</title>
        <authorList>
            <person name="Eedara R."/>
            <person name="Podile A.R."/>
        </authorList>
    </citation>
    <scope>NUCLEOTIDE SEQUENCE [LARGE SCALE GENOMIC DNA]</scope>
    <source>
        <strain evidence="6 7">RP1T</strain>
    </source>
</reference>
<dbReference type="OrthoDB" id="9777941at2"/>
<dbReference type="SMART" id="SM00062">
    <property type="entry name" value="PBPb"/>
    <property type="match status" value="1"/>
</dbReference>
<dbReference type="InterPro" id="IPR001638">
    <property type="entry name" value="Solute-binding_3/MltF_N"/>
</dbReference>
<proteinExistence type="inferred from homology"/>